<organism evidence="1 2">
    <name type="scientific">Hibiscus sabdariffa</name>
    <name type="common">roselle</name>
    <dbReference type="NCBI Taxonomy" id="183260"/>
    <lineage>
        <taxon>Eukaryota</taxon>
        <taxon>Viridiplantae</taxon>
        <taxon>Streptophyta</taxon>
        <taxon>Embryophyta</taxon>
        <taxon>Tracheophyta</taxon>
        <taxon>Spermatophyta</taxon>
        <taxon>Magnoliopsida</taxon>
        <taxon>eudicotyledons</taxon>
        <taxon>Gunneridae</taxon>
        <taxon>Pentapetalae</taxon>
        <taxon>rosids</taxon>
        <taxon>malvids</taxon>
        <taxon>Malvales</taxon>
        <taxon>Malvaceae</taxon>
        <taxon>Malvoideae</taxon>
        <taxon>Hibiscus</taxon>
    </lineage>
</organism>
<sequence>MAAKRSGVFGENRWWYLLRLTLLWARNVKVKLKELGAGNKAHRTPYLQRQLSFDRSPDFHFSKGRLKSSMASLFPCVASKAAEFDYSNDNASHEDANYAYLTEEEEEEEEECGCNGCEKASISDSEEEGIDSRAEKFIAEFYGEIKGLRVD</sequence>
<reference evidence="1 2" key="1">
    <citation type="journal article" date="2024" name="G3 (Bethesda)">
        <title>Genome assembly of Hibiscus sabdariffa L. provides insights into metabolisms of medicinal natural products.</title>
        <authorList>
            <person name="Kim T."/>
        </authorList>
    </citation>
    <scope>NUCLEOTIDE SEQUENCE [LARGE SCALE GENOMIC DNA]</scope>
    <source>
        <strain evidence="1">TK-2024</strain>
        <tissue evidence="1">Old leaves</tissue>
    </source>
</reference>
<dbReference type="PANTHER" id="PTHR33265:SF5">
    <property type="entry name" value="COTTON FIBER PROTEIN"/>
    <property type="match status" value="1"/>
</dbReference>
<evidence type="ECO:0000313" key="2">
    <source>
        <dbReference type="Proteomes" id="UP001396334"/>
    </source>
</evidence>
<dbReference type="Proteomes" id="UP001396334">
    <property type="component" value="Unassembled WGS sequence"/>
</dbReference>
<keyword evidence="2" id="KW-1185">Reference proteome</keyword>
<gene>
    <name evidence="1" type="ORF">V6N11_076086</name>
</gene>
<comment type="caution">
    <text evidence="1">The sequence shown here is derived from an EMBL/GenBank/DDBJ whole genome shotgun (WGS) entry which is preliminary data.</text>
</comment>
<dbReference type="EMBL" id="JBBPBN010000045">
    <property type="protein sequence ID" value="KAK8995829.1"/>
    <property type="molecule type" value="Genomic_DNA"/>
</dbReference>
<evidence type="ECO:0000313" key="1">
    <source>
        <dbReference type="EMBL" id="KAK8995829.1"/>
    </source>
</evidence>
<name>A0ABR2Q566_9ROSI</name>
<dbReference type="PANTHER" id="PTHR33265">
    <property type="entry name" value="AVR9/CF-9 RAPIDLY ELICITED PROTEIN-RELATED"/>
    <property type="match status" value="1"/>
</dbReference>
<protein>
    <submittedName>
        <fullName evidence="1">Uncharacterized protein</fullName>
    </submittedName>
</protein>
<proteinExistence type="predicted"/>
<accession>A0ABR2Q566</accession>